<dbReference type="EMBL" id="RBOC01000152">
    <property type="protein sequence ID" value="RMM06758.1"/>
    <property type="molecule type" value="Genomic_DNA"/>
</dbReference>
<sequence length="51" mass="5468">AEGRKADLSRTPIPLTPQSRCVTQSVTNCVPTRSVGTIVINFRAASLTQLL</sequence>
<evidence type="ECO:0000313" key="2">
    <source>
        <dbReference type="Proteomes" id="UP000278587"/>
    </source>
</evidence>
<proteinExistence type="predicted"/>
<gene>
    <name evidence="1" type="ORF">ALQ84_00885</name>
</gene>
<comment type="caution">
    <text evidence="1">The sequence shown here is derived from an EMBL/GenBank/DDBJ whole genome shotgun (WGS) entry which is preliminary data.</text>
</comment>
<dbReference type="Proteomes" id="UP000278587">
    <property type="component" value="Unassembled WGS sequence"/>
</dbReference>
<feature type="non-terminal residue" evidence="1">
    <location>
        <position position="1"/>
    </location>
</feature>
<dbReference type="AlphaFoldDB" id="A0A3M3B256"/>
<reference evidence="1 2" key="1">
    <citation type="submission" date="2018-08" db="EMBL/GenBank/DDBJ databases">
        <title>Recombination of ecologically and evolutionarily significant loci maintains genetic cohesion in the Pseudomonas syringae species complex.</title>
        <authorList>
            <person name="Dillon M."/>
            <person name="Thakur S."/>
            <person name="Almeida R.N.D."/>
            <person name="Weir B.S."/>
            <person name="Guttman D.S."/>
        </authorList>
    </citation>
    <scope>NUCLEOTIDE SEQUENCE [LARGE SCALE GENOMIC DNA]</scope>
    <source>
        <strain evidence="1 2">ICMP 4086</strain>
    </source>
</reference>
<accession>A0A3M3B256</accession>
<organism evidence="1 2">
    <name type="scientific">Pseudomonas caricapapayae</name>
    <dbReference type="NCBI Taxonomy" id="46678"/>
    <lineage>
        <taxon>Bacteria</taxon>
        <taxon>Pseudomonadati</taxon>
        <taxon>Pseudomonadota</taxon>
        <taxon>Gammaproteobacteria</taxon>
        <taxon>Pseudomonadales</taxon>
        <taxon>Pseudomonadaceae</taxon>
        <taxon>Pseudomonas</taxon>
    </lineage>
</organism>
<protein>
    <submittedName>
        <fullName evidence="1">Uncharacterized protein</fullName>
    </submittedName>
</protein>
<evidence type="ECO:0000313" key="1">
    <source>
        <dbReference type="EMBL" id="RMM06758.1"/>
    </source>
</evidence>
<name>A0A3M3B256_9PSED</name>